<dbReference type="SUPFAM" id="SSF52833">
    <property type="entry name" value="Thioredoxin-like"/>
    <property type="match status" value="1"/>
</dbReference>
<proteinExistence type="inferred from homology"/>
<comment type="similarity">
    <text evidence="1">Belongs to the SH3BGR family.</text>
</comment>
<sequence length="192" mass="21619">LNITSILSIKTILNSVDSWKNRELGKFDPSLITEKDCADSSSDLTSLFVFFAHYLVMSVKVFISSASGSLGVKKKQMMLSTILAAKKIEHEEIDLADPTNEQKKLTLLENLKSIDKIFVPPIIYIDDEYLGNFDDFFESVELENLEAFFRLSGAKEKTFEEIISQSEAPSTESAPQKVRPIFYSSFEGKIGR</sequence>
<evidence type="ECO:0000313" key="3">
    <source>
        <dbReference type="EMBL" id="JAP47471.1"/>
    </source>
</evidence>
<dbReference type="EMBL" id="GEEE01015754">
    <property type="protein sequence ID" value="JAP47471.1"/>
    <property type="molecule type" value="Transcribed_RNA"/>
</dbReference>
<protein>
    <submittedName>
        <fullName evidence="3">SH3 domain-binding glutamic acid-rich-like protein 2</fullName>
    </submittedName>
</protein>
<dbReference type="AlphaFoldDB" id="A0A0X3P691"/>
<dbReference type="InterPro" id="IPR006993">
    <property type="entry name" value="Glut_rich_SH3-bd"/>
</dbReference>
<dbReference type="Pfam" id="PF04908">
    <property type="entry name" value="SH3BGR"/>
    <property type="match status" value="1"/>
</dbReference>
<reference evidence="3" key="1">
    <citation type="submission" date="2016-01" db="EMBL/GenBank/DDBJ databases">
        <title>Reference transcriptome for the parasite Schistocephalus solidus: insights into the molecular evolution of parasitism.</title>
        <authorList>
            <person name="Hebert F.O."/>
            <person name="Grambauer S."/>
            <person name="Barber I."/>
            <person name="Landry C.R."/>
            <person name="Aubin-Horth N."/>
        </authorList>
    </citation>
    <scope>NUCLEOTIDE SEQUENCE</scope>
</reference>
<dbReference type="Gene3D" id="3.40.30.10">
    <property type="entry name" value="Glutaredoxin"/>
    <property type="match status" value="1"/>
</dbReference>
<keyword evidence="2" id="KW-0472">Membrane</keyword>
<gene>
    <name evidence="3" type="primary">SH3L2</name>
    <name evidence="3" type="ORF">TR158114</name>
</gene>
<dbReference type="PANTHER" id="PTHR12232:SF0">
    <property type="entry name" value="THIOREDOXIN DOMAIN-CONTAINING PROTEIN"/>
    <property type="match status" value="1"/>
</dbReference>
<feature type="transmembrane region" description="Helical" evidence="2">
    <location>
        <begin position="51"/>
        <end position="72"/>
    </location>
</feature>
<organism evidence="3">
    <name type="scientific">Schistocephalus solidus</name>
    <name type="common">Tapeworm</name>
    <dbReference type="NCBI Taxonomy" id="70667"/>
    <lineage>
        <taxon>Eukaryota</taxon>
        <taxon>Metazoa</taxon>
        <taxon>Spiralia</taxon>
        <taxon>Lophotrochozoa</taxon>
        <taxon>Platyhelminthes</taxon>
        <taxon>Cestoda</taxon>
        <taxon>Eucestoda</taxon>
        <taxon>Diphyllobothriidea</taxon>
        <taxon>Diphyllobothriidae</taxon>
        <taxon>Schistocephalus</taxon>
    </lineage>
</organism>
<keyword evidence="2" id="KW-1133">Transmembrane helix</keyword>
<keyword evidence="2" id="KW-0812">Transmembrane</keyword>
<dbReference type="InterPro" id="IPR051033">
    <property type="entry name" value="SH3BGR"/>
</dbReference>
<evidence type="ECO:0000256" key="2">
    <source>
        <dbReference type="SAM" id="Phobius"/>
    </source>
</evidence>
<name>A0A0X3P691_SCHSO</name>
<evidence type="ECO:0000256" key="1">
    <source>
        <dbReference type="ARBA" id="ARBA00007764"/>
    </source>
</evidence>
<accession>A0A0X3P691</accession>
<dbReference type="GO" id="GO:0005737">
    <property type="term" value="C:cytoplasm"/>
    <property type="evidence" value="ECO:0007669"/>
    <property type="project" value="TreeGrafter"/>
</dbReference>
<dbReference type="PANTHER" id="PTHR12232">
    <property type="entry name" value="SH3 DOMAIN-BINDING GLUTAMIC ACID-RICH-LIKE PROTEIN"/>
    <property type="match status" value="1"/>
</dbReference>
<dbReference type="InterPro" id="IPR036249">
    <property type="entry name" value="Thioredoxin-like_sf"/>
</dbReference>
<feature type="non-terminal residue" evidence="3">
    <location>
        <position position="1"/>
    </location>
</feature>